<comment type="similarity">
    <text evidence="4">Belongs to the serine/threonine dehydratase family.</text>
</comment>
<protein>
    <recommendedName>
        <fullName evidence="5">L-serine ammonia-lyase</fullName>
        <ecNumber evidence="5">4.3.1.17</ecNumber>
    </recommendedName>
</protein>
<organism evidence="12 13">
    <name type="scientific">Verruconis gallopava</name>
    <dbReference type="NCBI Taxonomy" id="253628"/>
    <lineage>
        <taxon>Eukaryota</taxon>
        <taxon>Fungi</taxon>
        <taxon>Dikarya</taxon>
        <taxon>Ascomycota</taxon>
        <taxon>Pezizomycotina</taxon>
        <taxon>Dothideomycetes</taxon>
        <taxon>Pleosporomycetidae</taxon>
        <taxon>Venturiales</taxon>
        <taxon>Sympoventuriaceae</taxon>
        <taxon>Verruconis</taxon>
    </lineage>
</organism>
<dbReference type="AlphaFoldDB" id="A0A0D2A4M4"/>
<dbReference type="GO" id="GO:0003941">
    <property type="term" value="F:L-serine ammonia-lyase activity"/>
    <property type="evidence" value="ECO:0007669"/>
    <property type="project" value="UniProtKB-EC"/>
</dbReference>
<keyword evidence="9" id="KW-0456">Lyase</keyword>
<proteinExistence type="inferred from homology"/>
<dbReference type="PANTHER" id="PTHR48078:SF2">
    <property type="entry name" value="CATABOLIC L-SERINE_THREONINE DEHYDRATASE"/>
    <property type="match status" value="1"/>
</dbReference>
<dbReference type="GO" id="GO:0009097">
    <property type="term" value="P:isoleucine biosynthetic process"/>
    <property type="evidence" value="ECO:0007669"/>
    <property type="project" value="TreeGrafter"/>
</dbReference>
<evidence type="ECO:0000256" key="8">
    <source>
        <dbReference type="ARBA" id="ARBA00022898"/>
    </source>
</evidence>
<evidence type="ECO:0000256" key="2">
    <source>
        <dbReference type="ARBA" id="ARBA00004496"/>
    </source>
</evidence>
<evidence type="ECO:0000256" key="4">
    <source>
        <dbReference type="ARBA" id="ARBA00010869"/>
    </source>
</evidence>
<sequence length="336" mass="35984">MDTWIETPLIESAPLSRAAGCRIFLKLDNLQPSGSFKSRGIGNYLATHIKKNGRRESTHFYCSSGGNAGLACVVAAKQLGFPATIVVPTTTKPLMLEKLRAVGAKEVIQTGANWKEADTYLRENLLHKDKGGVYVPPFDHPDIWDGHSSLVYELKQQLAELHNTSSLLNGSSNKAPDAIVCSVGGGGLFNGIMQGLDAIGWNSTHVIALETAGADSLNAALKAKEHITLPGITSIANSLGCVRVSKRTYELAQRENVHSFVLSDAEAVMGCCRLADDERLLVEPACGVNAALCYNGKLAEALGRPITPDMKIVVVICGGSNVTLEQLALWRAEYAQ</sequence>
<dbReference type="GO" id="GO:0005737">
    <property type="term" value="C:cytoplasm"/>
    <property type="evidence" value="ECO:0007669"/>
    <property type="project" value="UniProtKB-SubCell"/>
</dbReference>
<dbReference type="FunCoup" id="A0A0D2A4M4">
    <property type="interactions" value="465"/>
</dbReference>
<dbReference type="PANTHER" id="PTHR48078">
    <property type="entry name" value="THREONINE DEHYDRATASE, MITOCHONDRIAL-RELATED"/>
    <property type="match status" value="1"/>
</dbReference>
<dbReference type="STRING" id="253628.A0A0D2A4M4"/>
<dbReference type="CDD" id="cd06448">
    <property type="entry name" value="L-Ser-dehyd"/>
    <property type="match status" value="1"/>
</dbReference>
<dbReference type="GO" id="GO:0006094">
    <property type="term" value="P:gluconeogenesis"/>
    <property type="evidence" value="ECO:0007669"/>
    <property type="project" value="UniProtKB-KW"/>
</dbReference>
<comment type="pathway">
    <text evidence="3">Carbohydrate biosynthesis; gluconeogenesis.</text>
</comment>
<comment type="catalytic activity">
    <reaction evidence="10">
        <text>L-serine = pyruvate + NH4(+)</text>
        <dbReference type="Rhea" id="RHEA:19169"/>
        <dbReference type="ChEBI" id="CHEBI:15361"/>
        <dbReference type="ChEBI" id="CHEBI:28938"/>
        <dbReference type="ChEBI" id="CHEBI:33384"/>
        <dbReference type="EC" id="4.3.1.17"/>
    </reaction>
</comment>
<feature type="domain" description="Tryptophan synthase beta chain-like PALP" evidence="11">
    <location>
        <begin position="5"/>
        <end position="318"/>
    </location>
</feature>
<dbReference type="OrthoDB" id="7773036at2759"/>
<dbReference type="PROSITE" id="PS00165">
    <property type="entry name" value="DEHYDRATASE_SER_THR"/>
    <property type="match status" value="1"/>
</dbReference>
<dbReference type="FunFam" id="3.40.50.1100:FF:000040">
    <property type="entry name" value="L-serine dehydratase, putative"/>
    <property type="match status" value="1"/>
</dbReference>
<dbReference type="GeneID" id="27315152"/>
<keyword evidence="6" id="KW-0312">Gluconeogenesis</keyword>
<gene>
    <name evidence="12" type="ORF">PV09_07179</name>
</gene>
<dbReference type="HOGENOM" id="CLU_021152_3_1_1"/>
<accession>A0A0D2A4M4</accession>
<name>A0A0D2A4M4_9PEZI</name>
<dbReference type="RefSeq" id="XP_016211284.1">
    <property type="nucleotide sequence ID" value="XM_016360912.1"/>
</dbReference>
<dbReference type="GO" id="GO:0006565">
    <property type="term" value="P:L-serine catabolic process"/>
    <property type="evidence" value="ECO:0007669"/>
    <property type="project" value="TreeGrafter"/>
</dbReference>
<evidence type="ECO:0000313" key="13">
    <source>
        <dbReference type="Proteomes" id="UP000053259"/>
    </source>
</evidence>
<dbReference type="Gene3D" id="3.40.50.1100">
    <property type="match status" value="2"/>
</dbReference>
<evidence type="ECO:0000256" key="9">
    <source>
        <dbReference type="ARBA" id="ARBA00023239"/>
    </source>
</evidence>
<dbReference type="SUPFAM" id="SSF53686">
    <property type="entry name" value="Tryptophan synthase beta subunit-like PLP-dependent enzymes"/>
    <property type="match status" value="1"/>
</dbReference>
<evidence type="ECO:0000256" key="6">
    <source>
        <dbReference type="ARBA" id="ARBA00022432"/>
    </source>
</evidence>
<dbReference type="InterPro" id="IPR000634">
    <property type="entry name" value="Ser/Thr_deHydtase_PyrdxlP-BS"/>
</dbReference>
<dbReference type="InterPro" id="IPR050147">
    <property type="entry name" value="Ser/Thr_Dehydratase"/>
</dbReference>
<keyword evidence="8" id="KW-0663">Pyridoxal phosphate</keyword>
<dbReference type="InterPro" id="IPR001926">
    <property type="entry name" value="TrpB-like_PALP"/>
</dbReference>
<evidence type="ECO:0000256" key="7">
    <source>
        <dbReference type="ARBA" id="ARBA00022490"/>
    </source>
</evidence>
<dbReference type="VEuPathDB" id="FungiDB:PV09_07179"/>
<comment type="cofactor">
    <cofactor evidence="1">
        <name>pyridoxal 5'-phosphate</name>
        <dbReference type="ChEBI" id="CHEBI:597326"/>
    </cofactor>
</comment>
<dbReference type="EC" id="4.3.1.17" evidence="5"/>
<dbReference type="InterPro" id="IPR036052">
    <property type="entry name" value="TrpB-like_PALP_sf"/>
</dbReference>
<evidence type="ECO:0000259" key="11">
    <source>
        <dbReference type="Pfam" id="PF00291"/>
    </source>
</evidence>
<keyword evidence="13" id="KW-1185">Reference proteome</keyword>
<evidence type="ECO:0000256" key="3">
    <source>
        <dbReference type="ARBA" id="ARBA00004742"/>
    </source>
</evidence>
<dbReference type="Proteomes" id="UP000053259">
    <property type="component" value="Unassembled WGS sequence"/>
</dbReference>
<dbReference type="GO" id="GO:0006567">
    <property type="term" value="P:L-threonine catabolic process"/>
    <property type="evidence" value="ECO:0007669"/>
    <property type="project" value="TreeGrafter"/>
</dbReference>
<evidence type="ECO:0000313" key="12">
    <source>
        <dbReference type="EMBL" id="KIW01415.1"/>
    </source>
</evidence>
<dbReference type="EMBL" id="KN847555">
    <property type="protein sequence ID" value="KIW01415.1"/>
    <property type="molecule type" value="Genomic_DNA"/>
</dbReference>
<comment type="subcellular location">
    <subcellularLocation>
        <location evidence="2">Cytoplasm</location>
    </subcellularLocation>
</comment>
<keyword evidence="7" id="KW-0963">Cytoplasm</keyword>
<evidence type="ECO:0000256" key="5">
    <source>
        <dbReference type="ARBA" id="ARBA00012093"/>
    </source>
</evidence>
<dbReference type="InParanoid" id="A0A0D2A4M4"/>
<dbReference type="GO" id="GO:0030170">
    <property type="term" value="F:pyridoxal phosphate binding"/>
    <property type="evidence" value="ECO:0007669"/>
    <property type="project" value="InterPro"/>
</dbReference>
<dbReference type="Pfam" id="PF00291">
    <property type="entry name" value="PALP"/>
    <property type="match status" value="1"/>
</dbReference>
<evidence type="ECO:0000256" key="1">
    <source>
        <dbReference type="ARBA" id="ARBA00001933"/>
    </source>
</evidence>
<dbReference type="GO" id="GO:0004794">
    <property type="term" value="F:threonine deaminase activity"/>
    <property type="evidence" value="ECO:0007669"/>
    <property type="project" value="TreeGrafter"/>
</dbReference>
<evidence type="ECO:0000256" key="10">
    <source>
        <dbReference type="ARBA" id="ARBA00049406"/>
    </source>
</evidence>
<reference evidence="12 13" key="1">
    <citation type="submission" date="2015-01" db="EMBL/GenBank/DDBJ databases">
        <title>The Genome Sequence of Ochroconis gallopava CBS43764.</title>
        <authorList>
            <consortium name="The Broad Institute Genomics Platform"/>
            <person name="Cuomo C."/>
            <person name="de Hoog S."/>
            <person name="Gorbushina A."/>
            <person name="Stielow B."/>
            <person name="Teixiera M."/>
            <person name="Abouelleil A."/>
            <person name="Chapman S.B."/>
            <person name="Priest M."/>
            <person name="Young S.K."/>
            <person name="Wortman J."/>
            <person name="Nusbaum C."/>
            <person name="Birren B."/>
        </authorList>
    </citation>
    <scope>NUCLEOTIDE SEQUENCE [LARGE SCALE GENOMIC DNA]</scope>
    <source>
        <strain evidence="12 13">CBS 43764</strain>
    </source>
</reference>